<dbReference type="Proteomes" id="UP000294796">
    <property type="component" value="Unassembled WGS sequence"/>
</dbReference>
<reference evidence="1 2" key="1">
    <citation type="submission" date="2019-03" db="EMBL/GenBank/DDBJ databases">
        <title>Luteimonas zhaokaii sp.nov., isolated from the rectal contents of Plateau pika in Yushu, Qinghai Province, China.</title>
        <authorList>
            <person name="Zhang G."/>
        </authorList>
    </citation>
    <scope>NUCLEOTIDE SEQUENCE [LARGE SCALE GENOMIC DNA]</scope>
    <source>
        <strain evidence="1 2">B9</strain>
    </source>
</reference>
<evidence type="ECO:0000313" key="1">
    <source>
        <dbReference type="EMBL" id="TDK28640.1"/>
    </source>
</evidence>
<protein>
    <submittedName>
        <fullName evidence="1">Uncharacterized protein</fullName>
    </submittedName>
</protein>
<dbReference type="RefSeq" id="WP_133320461.1">
    <property type="nucleotide sequence ID" value="NZ_SMTF01000001.1"/>
</dbReference>
<gene>
    <name evidence="1" type="ORF">E2F46_01875</name>
</gene>
<name>A0A4R5U4F6_9GAMM</name>
<organism evidence="1 2">
    <name type="scientific">Luteimonas aestuarii</name>
    <dbReference type="NCBI Taxonomy" id="453837"/>
    <lineage>
        <taxon>Bacteria</taxon>
        <taxon>Pseudomonadati</taxon>
        <taxon>Pseudomonadota</taxon>
        <taxon>Gammaproteobacteria</taxon>
        <taxon>Lysobacterales</taxon>
        <taxon>Lysobacteraceae</taxon>
        <taxon>Luteimonas</taxon>
    </lineage>
</organism>
<proteinExistence type="predicted"/>
<dbReference type="PROSITE" id="PS51257">
    <property type="entry name" value="PROKAR_LIPOPROTEIN"/>
    <property type="match status" value="1"/>
</dbReference>
<evidence type="ECO:0000313" key="2">
    <source>
        <dbReference type="Proteomes" id="UP000294796"/>
    </source>
</evidence>
<dbReference type="AlphaFoldDB" id="A0A4R5U4F6"/>
<accession>A0A4R5U4F6</accession>
<comment type="caution">
    <text evidence="1">The sequence shown here is derived from an EMBL/GenBank/DDBJ whole genome shotgun (WGS) entry which is preliminary data.</text>
</comment>
<keyword evidence="2" id="KW-1185">Reference proteome</keyword>
<sequence>MSDPMRRRSVRAHKAALLAGGIVACLLVIVGGSCGKADLGVVEMVVAGFGDRRASADTLLSCGGTTESVGACTGDVPGAATATNAERARASEP</sequence>
<dbReference type="EMBL" id="SMTF01000001">
    <property type="protein sequence ID" value="TDK28640.1"/>
    <property type="molecule type" value="Genomic_DNA"/>
</dbReference>